<dbReference type="InterPro" id="IPR032696">
    <property type="entry name" value="SQ_cyclase_C"/>
</dbReference>
<dbReference type="EMBL" id="STGX01000012">
    <property type="protein sequence ID" value="THV27007.1"/>
    <property type="molecule type" value="Genomic_DNA"/>
</dbReference>
<keyword evidence="4" id="KW-1185">Reference proteome</keyword>
<protein>
    <recommendedName>
        <fullName evidence="2">Squalene cyclase C-terminal domain-containing protein</fullName>
    </recommendedName>
</protein>
<comment type="caution">
    <text evidence="3">The sequence shown here is derived from an EMBL/GenBank/DDBJ whole genome shotgun (WGS) entry which is preliminary data.</text>
</comment>
<dbReference type="InterPro" id="IPR008930">
    <property type="entry name" value="Terpenoid_cyclase/PrenylTrfase"/>
</dbReference>
<organism evidence="3 4">
    <name type="scientific">Glycomyces paridis</name>
    <dbReference type="NCBI Taxonomy" id="2126555"/>
    <lineage>
        <taxon>Bacteria</taxon>
        <taxon>Bacillati</taxon>
        <taxon>Actinomycetota</taxon>
        <taxon>Actinomycetes</taxon>
        <taxon>Glycomycetales</taxon>
        <taxon>Glycomycetaceae</taxon>
        <taxon>Glycomyces</taxon>
    </lineage>
</organism>
<sequence length="432" mass="48182">MPAPAVRDRHLREALTRAAHWMEGAYIGSVAAWPVTRGDADTPVWGGSIDGIRAFAAVERLREIGHGLDVPDHFDIRFDEVVAGILGQQKRDGSFPLREIGFAGIEPTAWVLVGLKEYGHPRSEHVDRALAYLSSRVAQDGTVRSGVEETDRSPRVIPSALTLWAFALWGYDADAQDRIRNFLFRTRDPNTGGWGARRNGTPSPAMTGMVLHALTAADTPIPAEVQKAALRYLQRLQNPDGSWPPVSDHWAIRTRREVRFPHFHVSGNFWILLALTRCDDQSARDMARRLVRHVLASQDRSSSVGTMGSWDDTFGNGTDRYVWLVSQGMIALCEWRLSRPRTRRAAAAEALRDALQRTARWFARRRLWIVVLGLTIIVLAPQIDASVRTIADWFDLDPASLREELVASGLASVAIGLLSVLFRPSRRGRGPR</sequence>
<reference evidence="3 4" key="1">
    <citation type="journal article" date="2018" name="Int. J. Syst. Evol. Microbiol.">
        <title>Glycomyces paridis sp. nov., isolated from the medicinal plant Paris polyphylla.</title>
        <authorList>
            <person name="Fang X.M."/>
            <person name="Bai J.L."/>
            <person name="Su J."/>
            <person name="Zhao L.L."/>
            <person name="Liu H.Y."/>
            <person name="Ma B.P."/>
            <person name="Zhang Y.Q."/>
            <person name="Yu L.Y."/>
        </authorList>
    </citation>
    <scope>NUCLEOTIDE SEQUENCE [LARGE SCALE GENOMIC DNA]</scope>
    <source>
        <strain evidence="3 4">CPCC 204357</strain>
    </source>
</reference>
<gene>
    <name evidence="3" type="ORF">E9998_16125</name>
</gene>
<dbReference type="SUPFAM" id="SSF48239">
    <property type="entry name" value="Terpenoid cyclases/Protein prenyltransferases"/>
    <property type="match status" value="2"/>
</dbReference>
<dbReference type="AlphaFoldDB" id="A0A4S8P9R1"/>
<dbReference type="Gene3D" id="1.50.10.20">
    <property type="match status" value="2"/>
</dbReference>
<dbReference type="OrthoDB" id="9758578at2"/>
<dbReference type="Pfam" id="PF13243">
    <property type="entry name" value="SQHop_cyclase_C"/>
    <property type="match status" value="1"/>
</dbReference>
<proteinExistence type="predicted"/>
<dbReference type="RefSeq" id="WP_136530727.1">
    <property type="nucleotide sequence ID" value="NZ_STGX01000012.1"/>
</dbReference>
<feature type="domain" description="Squalene cyclase C-terminal" evidence="2">
    <location>
        <begin position="165"/>
        <end position="318"/>
    </location>
</feature>
<evidence type="ECO:0000313" key="3">
    <source>
        <dbReference type="EMBL" id="THV27007.1"/>
    </source>
</evidence>
<keyword evidence="1" id="KW-0812">Transmembrane</keyword>
<keyword evidence="1" id="KW-0472">Membrane</keyword>
<evidence type="ECO:0000256" key="1">
    <source>
        <dbReference type="SAM" id="Phobius"/>
    </source>
</evidence>
<feature type="transmembrane region" description="Helical" evidence="1">
    <location>
        <begin position="405"/>
        <end position="422"/>
    </location>
</feature>
<dbReference type="Proteomes" id="UP000305792">
    <property type="component" value="Unassembled WGS sequence"/>
</dbReference>
<keyword evidence="1" id="KW-1133">Transmembrane helix</keyword>
<name>A0A4S8P9R1_9ACTN</name>
<dbReference type="CDD" id="cd00688">
    <property type="entry name" value="ISOPREN_C2_like"/>
    <property type="match status" value="1"/>
</dbReference>
<feature type="transmembrane region" description="Helical" evidence="1">
    <location>
        <begin position="367"/>
        <end position="385"/>
    </location>
</feature>
<evidence type="ECO:0000313" key="4">
    <source>
        <dbReference type="Proteomes" id="UP000305792"/>
    </source>
</evidence>
<evidence type="ECO:0000259" key="2">
    <source>
        <dbReference type="Pfam" id="PF13243"/>
    </source>
</evidence>
<accession>A0A4S8P9R1</accession>